<evidence type="ECO:0000256" key="2">
    <source>
        <dbReference type="ARBA" id="ARBA00007399"/>
    </source>
</evidence>
<name>A0A5U3F793_SALET</name>
<keyword evidence="4" id="KW-0574">Periplasm</keyword>
<reference evidence="9" key="1">
    <citation type="submission" date="2018-07" db="EMBL/GenBank/DDBJ databases">
        <authorList>
            <consortium name="GenomeTrakr network: Whole genome sequencing for foodborne pathogen traceback"/>
        </authorList>
    </citation>
    <scope>NUCLEOTIDE SEQUENCE [LARGE SCALE GENOMIC DNA]</scope>
    <source>
        <strain evidence="9">CFSAN002851</strain>
    </source>
</reference>
<dbReference type="PANTHER" id="PTHR30251">
    <property type="entry name" value="PILUS ASSEMBLY CHAPERONE"/>
    <property type="match status" value="1"/>
</dbReference>
<sequence>MKTLLLLLFLPFLVLADEQGGISLGATRVIFPSDAKSVSLPVNNSSRSSVFLLRSWVSPYHENDKTSAPFIITPPLYRLDSENTIQLRINATRNDTLPQDRESVFMVNVMAIPPEKKDNLPSEGSLIRIAVNNRIKLFYRPQSLNNQQQVNDAYSTLQVVKSSGFITVKNPSPYYITLGKVFINGKENRDKGADLMMPPMGGEVKLPVSDKTGRFTYQVINDFGGMSPEITLNF</sequence>
<comment type="subcellular location">
    <subcellularLocation>
        <location evidence="1">Periplasm</location>
    </subcellularLocation>
</comment>
<dbReference type="InterPro" id="IPR016147">
    <property type="entry name" value="Pili_assmbl_chaperone_N"/>
</dbReference>
<evidence type="ECO:0000259" key="7">
    <source>
        <dbReference type="Pfam" id="PF00345"/>
    </source>
</evidence>
<dbReference type="GO" id="GO:0030288">
    <property type="term" value="C:outer membrane-bounded periplasmic space"/>
    <property type="evidence" value="ECO:0007669"/>
    <property type="project" value="InterPro"/>
</dbReference>
<dbReference type="SUPFAM" id="SSF49584">
    <property type="entry name" value="Periplasmic chaperone C-domain"/>
    <property type="match status" value="1"/>
</dbReference>
<dbReference type="InterPro" id="IPR016148">
    <property type="entry name" value="Pili_assmbl_chaperone_C"/>
</dbReference>
<evidence type="ECO:0000256" key="3">
    <source>
        <dbReference type="ARBA" id="ARBA00022729"/>
    </source>
</evidence>
<dbReference type="AlphaFoldDB" id="A0A5U3F793"/>
<dbReference type="InterPro" id="IPR050643">
    <property type="entry name" value="Periplasmic_pilus_chap"/>
</dbReference>
<dbReference type="InterPro" id="IPR008962">
    <property type="entry name" value="PapD-like_sf"/>
</dbReference>
<evidence type="ECO:0000256" key="5">
    <source>
        <dbReference type="ARBA" id="ARBA00023186"/>
    </source>
</evidence>
<evidence type="ECO:0000256" key="6">
    <source>
        <dbReference type="SAM" id="SignalP"/>
    </source>
</evidence>
<dbReference type="PANTHER" id="PTHR30251:SF0">
    <property type="entry name" value="FIMBRIAL CHAPERONE PROTEIN ELFD-RELATED"/>
    <property type="match status" value="1"/>
</dbReference>
<gene>
    <name evidence="9" type="ORF">S301_27285</name>
</gene>
<proteinExistence type="inferred from homology"/>
<protein>
    <submittedName>
        <fullName evidence="9">Molecular chaperone</fullName>
    </submittedName>
</protein>
<dbReference type="PRINTS" id="PR00969">
    <property type="entry name" value="CHAPERONPILI"/>
</dbReference>
<organism evidence="9">
    <name type="scientific">Salmonella enterica I</name>
    <dbReference type="NCBI Taxonomy" id="59201"/>
    <lineage>
        <taxon>Bacteria</taxon>
        <taxon>Pseudomonadati</taxon>
        <taxon>Pseudomonadota</taxon>
        <taxon>Gammaproteobacteria</taxon>
        <taxon>Enterobacterales</taxon>
        <taxon>Enterobacteriaceae</taxon>
        <taxon>Salmonella</taxon>
    </lineage>
</organism>
<comment type="similarity">
    <text evidence="2">Belongs to the periplasmic pilus chaperone family.</text>
</comment>
<evidence type="ECO:0000313" key="9">
    <source>
        <dbReference type="EMBL" id="EBP4002250.1"/>
    </source>
</evidence>
<evidence type="ECO:0000256" key="4">
    <source>
        <dbReference type="ARBA" id="ARBA00022764"/>
    </source>
</evidence>
<feature type="domain" description="Pili assembly chaperone N-terminal" evidence="7">
    <location>
        <begin position="21"/>
        <end position="144"/>
    </location>
</feature>
<dbReference type="InterPro" id="IPR001829">
    <property type="entry name" value="Pili_assmbl_chaperone_bac"/>
</dbReference>
<dbReference type="Pfam" id="PF02753">
    <property type="entry name" value="PapD_C"/>
    <property type="match status" value="1"/>
</dbReference>
<feature type="signal peptide" evidence="6">
    <location>
        <begin position="1"/>
        <end position="16"/>
    </location>
</feature>
<feature type="chain" id="PRO_5024877729" evidence="6">
    <location>
        <begin position="17"/>
        <end position="234"/>
    </location>
</feature>
<dbReference type="InterPro" id="IPR036316">
    <property type="entry name" value="Pili_assmbl_chap_C_dom_sf"/>
</dbReference>
<keyword evidence="3 6" id="KW-0732">Signal</keyword>
<comment type="caution">
    <text evidence="9">The sequence shown here is derived from an EMBL/GenBank/DDBJ whole genome shotgun (WGS) entry which is preliminary data.</text>
</comment>
<keyword evidence="5" id="KW-0143">Chaperone</keyword>
<feature type="domain" description="Pili assembly chaperone C-terminal" evidence="8">
    <location>
        <begin position="168"/>
        <end position="226"/>
    </location>
</feature>
<dbReference type="SUPFAM" id="SSF49354">
    <property type="entry name" value="PapD-like"/>
    <property type="match status" value="1"/>
</dbReference>
<dbReference type="InterPro" id="IPR013783">
    <property type="entry name" value="Ig-like_fold"/>
</dbReference>
<dbReference type="Pfam" id="PF00345">
    <property type="entry name" value="PapD_N"/>
    <property type="match status" value="1"/>
</dbReference>
<accession>A0A5U3F793</accession>
<dbReference type="EMBL" id="AAGLPX010000121">
    <property type="protein sequence ID" value="EBP4002250.1"/>
    <property type="molecule type" value="Genomic_DNA"/>
</dbReference>
<dbReference type="Proteomes" id="UP000839575">
    <property type="component" value="Unassembled WGS sequence"/>
</dbReference>
<evidence type="ECO:0000256" key="1">
    <source>
        <dbReference type="ARBA" id="ARBA00004418"/>
    </source>
</evidence>
<dbReference type="Gene3D" id="2.60.40.10">
    <property type="entry name" value="Immunoglobulins"/>
    <property type="match status" value="2"/>
</dbReference>
<evidence type="ECO:0000259" key="8">
    <source>
        <dbReference type="Pfam" id="PF02753"/>
    </source>
</evidence>
<dbReference type="GO" id="GO:0071555">
    <property type="term" value="P:cell wall organization"/>
    <property type="evidence" value="ECO:0007669"/>
    <property type="project" value="InterPro"/>
</dbReference>